<comment type="subcellular location">
    <subcellularLocation>
        <location evidence="2">Cytoplasm</location>
    </subcellularLocation>
</comment>
<keyword evidence="17" id="KW-1185">Reference proteome</keyword>
<dbReference type="PRINTS" id="PR02008">
    <property type="entry name" value="RCMTFAMILY"/>
</dbReference>
<evidence type="ECO:0000256" key="12">
    <source>
        <dbReference type="ARBA" id="ARBA00031088"/>
    </source>
</evidence>
<keyword evidence="6" id="KW-0698">rRNA processing</keyword>
<dbReference type="Pfam" id="PF01189">
    <property type="entry name" value="Methyltr_RsmB-F"/>
    <property type="match status" value="1"/>
</dbReference>
<dbReference type="RefSeq" id="WP_115593630.1">
    <property type="nucleotide sequence ID" value="NZ_QRHA01000008.1"/>
</dbReference>
<dbReference type="InterPro" id="IPR054728">
    <property type="entry name" value="RsmB-like_ferredoxin"/>
</dbReference>
<dbReference type="InterPro" id="IPR004573">
    <property type="entry name" value="rRNA_ssu_MeTfrase_B"/>
</dbReference>
<evidence type="ECO:0000313" key="16">
    <source>
        <dbReference type="EMBL" id="RDV24757.1"/>
    </source>
</evidence>
<feature type="binding site" evidence="14">
    <location>
        <begin position="258"/>
        <end position="264"/>
    </location>
    <ligand>
        <name>S-adenosyl-L-methionine</name>
        <dbReference type="ChEBI" id="CHEBI:59789"/>
    </ligand>
</feature>
<evidence type="ECO:0000259" key="15">
    <source>
        <dbReference type="PROSITE" id="PS51686"/>
    </source>
</evidence>
<comment type="function">
    <text evidence="1">Specifically methylates the cytosine at position 967 (m5C967) of 16S rRNA.</text>
</comment>
<comment type="catalytic activity">
    <reaction evidence="13">
        <text>cytidine(967) in 16S rRNA + S-adenosyl-L-methionine = 5-methylcytidine(967) in 16S rRNA + S-adenosyl-L-homocysteine + H(+)</text>
        <dbReference type="Rhea" id="RHEA:42748"/>
        <dbReference type="Rhea" id="RHEA-COMP:10219"/>
        <dbReference type="Rhea" id="RHEA-COMP:10220"/>
        <dbReference type="ChEBI" id="CHEBI:15378"/>
        <dbReference type="ChEBI" id="CHEBI:57856"/>
        <dbReference type="ChEBI" id="CHEBI:59789"/>
        <dbReference type="ChEBI" id="CHEBI:74483"/>
        <dbReference type="ChEBI" id="CHEBI:82748"/>
        <dbReference type="EC" id="2.1.1.176"/>
    </reaction>
</comment>
<feature type="binding site" evidence="14">
    <location>
        <position position="282"/>
    </location>
    <ligand>
        <name>S-adenosyl-L-methionine</name>
        <dbReference type="ChEBI" id="CHEBI:59789"/>
    </ligand>
</feature>
<sequence length="437" mass="49080">MSDTPLPRQKNLRADSAWILYQILECGRSSRDCLAQVQRRHGPRDNAWIQEMTMGVLRRLPVLQYWLRQLLDKPLKGKKKILEHLILLGFYQIAFSRVSPHAAVGETVNAAPYLGGVSLKGLVNAVLRNFQRSEIHLQPLNDELLNSGLPKWLYKQILACYNEQTAEIVEQTNSVAPIWLRVNRRQLSREEFTAALEQQGLTYQIPEHHPDAVLLTSRGDVQALPGFAKGWFAVQDGAAQLAAHYLAPGAGERILDCCAAPGGKTGHIMELQPALGACIALDSDEHRLKRVTENMQRLGHQPTVLHGDAGQPTAWWDGKPFDRILLDAPCSATGVIRRHADIRWLRNAKDIEQLVAIQQTLLETLWPLLKSGGTLLYATCSILPQENRQQISQFLARHNDAQLDPILPEETPEKPGRQILPGEQQMDGFYYARLVKS</sequence>
<dbReference type="InterPro" id="IPR023267">
    <property type="entry name" value="RCMT"/>
</dbReference>
<keyword evidence="10 14" id="KW-0694">RNA-binding</keyword>
<evidence type="ECO:0000256" key="8">
    <source>
        <dbReference type="ARBA" id="ARBA00022679"/>
    </source>
</evidence>
<dbReference type="GO" id="GO:0005829">
    <property type="term" value="C:cytosol"/>
    <property type="evidence" value="ECO:0007669"/>
    <property type="project" value="TreeGrafter"/>
</dbReference>
<proteinExistence type="inferred from homology"/>
<feature type="binding site" evidence="14">
    <location>
        <position position="308"/>
    </location>
    <ligand>
        <name>S-adenosyl-L-methionine</name>
        <dbReference type="ChEBI" id="CHEBI:59789"/>
    </ligand>
</feature>
<keyword evidence="8 14" id="KW-0808">Transferase</keyword>
<dbReference type="CDD" id="cd02440">
    <property type="entry name" value="AdoMet_MTases"/>
    <property type="match status" value="1"/>
</dbReference>
<evidence type="ECO:0000256" key="2">
    <source>
        <dbReference type="ARBA" id="ARBA00004496"/>
    </source>
</evidence>
<dbReference type="PANTHER" id="PTHR22807">
    <property type="entry name" value="NOP2 YEAST -RELATED NOL1/NOP2/FMU SUN DOMAIN-CONTAINING"/>
    <property type="match status" value="1"/>
</dbReference>
<dbReference type="FunFam" id="3.40.50.150:FF:000022">
    <property type="entry name" value="Ribosomal RNA small subunit methyltransferase B"/>
    <property type="match status" value="1"/>
</dbReference>
<keyword evidence="9 14" id="KW-0949">S-adenosyl-L-methionine</keyword>
<feature type="binding site" evidence="14">
    <location>
        <position position="327"/>
    </location>
    <ligand>
        <name>S-adenosyl-L-methionine</name>
        <dbReference type="ChEBI" id="CHEBI:59789"/>
    </ligand>
</feature>
<dbReference type="InterPro" id="IPR001678">
    <property type="entry name" value="MeTrfase_RsmB-F_NOP2_dom"/>
</dbReference>
<dbReference type="InterPro" id="IPR029063">
    <property type="entry name" value="SAM-dependent_MTases_sf"/>
</dbReference>
<reference evidence="17" key="1">
    <citation type="submission" date="2018-08" db="EMBL/GenBank/DDBJ databases">
        <authorList>
            <person name="Zhang J."/>
            <person name="Du Z.-J."/>
        </authorList>
    </citation>
    <scope>NUCLEOTIDE SEQUENCE [LARGE SCALE GENOMIC DNA]</scope>
    <source>
        <strain evidence="17">KCTC 52655</strain>
    </source>
</reference>
<comment type="similarity">
    <text evidence="3 14">Belongs to the class I-like SAM-binding methyltransferase superfamily. RsmB/NOP family.</text>
</comment>
<dbReference type="InterPro" id="IPR006027">
    <property type="entry name" value="NusB_RsmB_TIM44"/>
</dbReference>
<dbReference type="InterPro" id="IPR049560">
    <property type="entry name" value="MeTrfase_RsmB-F_NOP2_cat"/>
</dbReference>
<dbReference type="AlphaFoldDB" id="A0A3D8M4T6"/>
<dbReference type="InterPro" id="IPR035926">
    <property type="entry name" value="NusB-like_sf"/>
</dbReference>
<dbReference type="SUPFAM" id="SSF53335">
    <property type="entry name" value="S-adenosyl-L-methionine-dependent methyltransferases"/>
    <property type="match status" value="1"/>
</dbReference>
<keyword evidence="5" id="KW-0963">Cytoplasm</keyword>
<protein>
    <recommendedName>
        <fullName evidence="4">16S rRNA (cytosine(967)-C(5))-methyltransferase</fullName>
        <ecNumber evidence="4">2.1.1.176</ecNumber>
    </recommendedName>
    <alternativeName>
        <fullName evidence="11">16S rRNA m5C967 methyltransferase</fullName>
    </alternativeName>
    <alternativeName>
        <fullName evidence="12">rRNA (cytosine-C(5)-)-methyltransferase RsmB</fullName>
    </alternativeName>
</protein>
<dbReference type="Pfam" id="PF22458">
    <property type="entry name" value="RsmF-B_ferredox"/>
    <property type="match status" value="1"/>
</dbReference>
<evidence type="ECO:0000256" key="3">
    <source>
        <dbReference type="ARBA" id="ARBA00007494"/>
    </source>
</evidence>
<name>A0A3D8M4T6_9ALTE</name>
<evidence type="ECO:0000256" key="10">
    <source>
        <dbReference type="ARBA" id="ARBA00022884"/>
    </source>
</evidence>
<evidence type="ECO:0000256" key="11">
    <source>
        <dbReference type="ARBA" id="ARBA00030399"/>
    </source>
</evidence>
<dbReference type="NCBIfam" id="TIGR00563">
    <property type="entry name" value="rsmB"/>
    <property type="match status" value="1"/>
</dbReference>
<dbReference type="Gene3D" id="3.40.50.150">
    <property type="entry name" value="Vaccinia Virus protein VP39"/>
    <property type="match status" value="1"/>
</dbReference>
<dbReference type="NCBIfam" id="NF008149">
    <property type="entry name" value="PRK10901.1"/>
    <property type="match status" value="1"/>
</dbReference>
<feature type="domain" description="SAM-dependent MTase RsmB/NOP-type" evidence="15">
    <location>
        <begin position="168"/>
        <end position="437"/>
    </location>
</feature>
<dbReference type="PANTHER" id="PTHR22807:SF61">
    <property type="entry name" value="NOL1_NOP2_SUN FAMILY PROTEIN _ ANTITERMINATION NUSB DOMAIN-CONTAINING PROTEIN"/>
    <property type="match status" value="1"/>
</dbReference>
<dbReference type="GO" id="GO:0003723">
    <property type="term" value="F:RNA binding"/>
    <property type="evidence" value="ECO:0007669"/>
    <property type="project" value="UniProtKB-UniRule"/>
</dbReference>
<dbReference type="EC" id="2.1.1.176" evidence="4"/>
<dbReference type="NCBIfam" id="NF011494">
    <property type="entry name" value="PRK14902.1"/>
    <property type="match status" value="1"/>
</dbReference>
<evidence type="ECO:0000256" key="1">
    <source>
        <dbReference type="ARBA" id="ARBA00002724"/>
    </source>
</evidence>
<dbReference type="Pfam" id="PF01029">
    <property type="entry name" value="NusB"/>
    <property type="match status" value="1"/>
</dbReference>
<dbReference type="PROSITE" id="PS01153">
    <property type="entry name" value="NOL1_NOP2_SUN"/>
    <property type="match status" value="1"/>
</dbReference>
<dbReference type="GO" id="GO:0009383">
    <property type="term" value="F:rRNA (cytosine-C5-)-methyltransferase activity"/>
    <property type="evidence" value="ECO:0007669"/>
    <property type="project" value="TreeGrafter"/>
</dbReference>
<dbReference type="SUPFAM" id="SSF48013">
    <property type="entry name" value="NusB-like"/>
    <property type="match status" value="1"/>
</dbReference>
<evidence type="ECO:0000313" key="17">
    <source>
        <dbReference type="Proteomes" id="UP000256561"/>
    </source>
</evidence>
<evidence type="ECO:0000256" key="4">
    <source>
        <dbReference type="ARBA" id="ARBA00012140"/>
    </source>
</evidence>
<organism evidence="16 17">
    <name type="scientific">Alteromonas aestuariivivens</name>
    <dbReference type="NCBI Taxonomy" id="1938339"/>
    <lineage>
        <taxon>Bacteria</taxon>
        <taxon>Pseudomonadati</taxon>
        <taxon>Pseudomonadota</taxon>
        <taxon>Gammaproteobacteria</taxon>
        <taxon>Alteromonadales</taxon>
        <taxon>Alteromonadaceae</taxon>
        <taxon>Alteromonas/Salinimonas group</taxon>
        <taxon>Alteromonas</taxon>
    </lineage>
</organism>
<comment type="caution">
    <text evidence="16">The sequence shown here is derived from an EMBL/GenBank/DDBJ whole genome shotgun (WGS) entry which is preliminary data.</text>
</comment>
<evidence type="ECO:0000256" key="7">
    <source>
        <dbReference type="ARBA" id="ARBA00022603"/>
    </source>
</evidence>
<evidence type="ECO:0000256" key="9">
    <source>
        <dbReference type="ARBA" id="ARBA00022691"/>
    </source>
</evidence>
<dbReference type="PROSITE" id="PS51686">
    <property type="entry name" value="SAM_MT_RSMB_NOP"/>
    <property type="match status" value="1"/>
</dbReference>
<feature type="active site" description="Nucleophile" evidence="14">
    <location>
        <position position="380"/>
    </location>
</feature>
<dbReference type="Gene3D" id="3.30.70.1170">
    <property type="entry name" value="Sun protein, domain 3"/>
    <property type="match status" value="1"/>
</dbReference>
<dbReference type="Gene3D" id="1.10.940.10">
    <property type="entry name" value="NusB-like"/>
    <property type="match status" value="1"/>
</dbReference>
<dbReference type="GO" id="GO:0006355">
    <property type="term" value="P:regulation of DNA-templated transcription"/>
    <property type="evidence" value="ECO:0007669"/>
    <property type="project" value="InterPro"/>
</dbReference>
<evidence type="ECO:0000256" key="13">
    <source>
        <dbReference type="ARBA" id="ARBA00047283"/>
    </source>
</evidence>
<dbReference type="OrthoDB" id="9810297at2"/>
<evidence type="ECO:0000256" key="6">
    <source>
        <dbReference type="ARBA" id="ARBA00022552"/>
    </source>
</evidence>
<dbReference type="Proteomes" id="UP000256561">
    <property type="component" value="Unassembled WGS sequence"/>
</dbReference>
<dbReference type="InterPro" id="IPR018314">
    <property type="entry name" value="RsmB/NOL1/NOP2-like_CS"/>
</dbReference>
<keyword evidence="7 14" id="KW-0489">Methyltransferase</keyword>
<dbReference type="GO" id="GO:0070475">
    <property type="term" value="P:rRNA base methylation"/>
    <property type="evidence" value="ECO:0007669"/>
    <property type="project" value="TreeGrafter"/>
</dbReference>
<evidence type="ECO:0000256" key="14">
    <source>
        <dbReference type="PROSITE-ProRule" id="PRU01023"/>
    </source>
</evidence>
<accession>A0A3D8M4T6</accession>
<dbReference type="EMBL" id="QRHA01000008">
    <property type="protein sequence ID" value="RDV24757.1"/>
    <property type="molecule type" value="Genomic_DNA"/>
</dbReference>
<evidence type="ECO:0000256" key="5">
    <source>
        <dbReference type="ARBA" id="ARBA00022490"/>
    </source>
</evidence>
<gene>
    <name evidence="16" type="ORF">DXV75_11800</name>
</gene>